<comment type="caution">
    <text evidence="8">The sequence shown here is derived from an EMBL/GenBank/DDBJ whole genome shotgun (WGS) entry which is preliminary data.</text>
</comment>
<dbReference type="Gene3D" id="3.40.50.150">
    <property type="entry name" value="Vaccinia Virus protein VP39"/>
    <property type="match status" value="1"/>
</dbReference>
<dbReference type="InterPro" id="IPR019874">
    <property type="entry name" value="RF_methyltr_PrmC"/>
</dbReference>
<comment type="catalytic activity">
    <reaction evidence="5">
        <text>L-glutaminyl-[peptide chain release factor] + S-adenosyl-L-methionine = N(5)-methyl-L-glutaminyl-[peptide chain release factor] + S-adenosyl-L-homocysteine + H(+)</text>
        <dbReference type="Rhea" id="RHEA:42896"/>
        <dbReference type="Rhea" id="RHEA-COMP:10271"/>
        <dbReference type="Rhea" id="RHEA-COMP:10272"/>
        <dbReference type="ChEBI" id="CHEBI:15378"/>
        <dbReference type="ChEBI" id="CHEBI:30011"/>
        <dbReference type="ChEBI" id="CHEBI:57856"/>
        <dbReference type="ChEBI" id="CHEBI:59789"/>
        <dbReference type="ChEBI" id="CHEBI:61891"/>
        <dbReference type="EC" id="2.1.1.297"/>
    </reaction>
</comment>
<dbReference type="PANTHER" id="PTHR18895">
    <property type="entry name" value="HEMK METHYLTRANSFERASE"/>
    <property type="match status" value="1"/>
</dbReference>
<dbReference type="CDD" id="cd02440">
    <property type="entry name" value="AdoMet_MTases"/>
    <property type="match status" value="1"/>
</dbReference>
<dbReference type="NCBIfam" id="TIGR00536">
    <property type="entry name" value="hemK_fam"/>
    <property type="match status" value="1"/>
</dbReference>
<dbReference type="Pfam" id="PF05175">
    <property type="entry name" value="MTS"/>
    <property type="match status" value="1"/>
</dbReference>
<evidence type="ECO:0000259" key="6">
    <source>
        <dbReference type="Pfam" id="PF05175"/>
    </source>
</evidence>
<reference evidence="8 9" key="1">
    <citation type="submission" date="2018-05" db="EMBL/GenBank/DDBJ databases">
        <title>Polaribacter aquimarinus sp. nov., isolated from sediment in a sediment of sea.</title>
        <authorList>
            <person name="Lu D."/>
        </authorList>
    </citation>
    <scope>NUCLEOTIDE SEQUENCE [LARGE SCALE GENOMIC DNA]</scope>
    <source>
        <strain evidence="8 9">ZY113</strain>
    </source>
</reference>
<dbReference type="EMBL" id="QFFG01000001">
    <property type="protein sequence ID" value="PWG06276.1"/>
    <property type="molecule type" value="Genomic_DNA"/>
</dbReference>
<evidence type="ECO:0000259" key="7">
    <source>
        <dbReference type="Pfam" id="PF17827"/>
    </source>
</evidence>
<dbReference type="GO" id="GO:0102559">
    <property type="term" value="F:peptide chain release factor N(5)-glutamine methyltransferase activity"/>
    <property type="evidence" value="ECO:0007669"/>
    <property type="project" value="UniProtKB-EC"/>
</dbReference>
<keyword evidence="2 8" id="KW-0489">Methyltransferase</keyword>
<dbReference type="AlphaFoldDB" id="A0A2U2JD64"/>
<dbReference type="NCBIfam" id="TIGR03534">
    <property type="entry name" value="RF_mod_PrmC"/>
    <property type="match status" value="1"/>
</dbReference>
<proteinExistence type="predicted"/>
<name>A0A2U2JD64_9FLAO</name>
<dbReference type="Proteomes" id="UP000245670">
    <property type="component" value="Unassembled WGS sequence"/>
</dbReference>
<dbReference type="InterPro" id="IPR029063">
    <property type="entry name" value="SAM-dependent_MTases_sf"/>
</dbReference>
<dbReference type="Gene3D" id="1.10.8.10">
    <property type="entry name" value="DNA helicase RuvA subunit, C-terminal domain"/>
    <property type="match status" value="1"/>
</dbReference>
<dbReference type="InterPro" id="IPR050320">
    <property type="entry name" value="N5-glutamine_MTase"/>
</dbReference>
<feature type="domain" description="Release factor glutamine methyltransferase N-terminal" evidence="7">
    <location>
        <begin position="7"/>
        <end position="76"/>
    </location>
</feature>
<sequence length="295" mass="34324">MILKEFRNYFSEALSEIYPKTEIDTFFFLLIEEKLHLQRIDTVLKPDFLIDDDMLLRLKNITKRLQKEEPIQYILGKTEFYGLPFIVNENTLIPRPETEELVEWIIKEIQEKRIKSKDVISNINEKSLSILDIGTGTGCIPISLANNLKCVKISAIDVSKKALQIARKNANLNNAEVDFIEMDILNTNKLNQQYDIIISNPPYVRELEKVEINNNVLENEPHLALFVTDENPLIFYKKITDLAKQHLTKNGVLFFEINQYLGKETVEMLAEKDFKNIILKKDLFGNNRMLKASFI</sequence>
<evidence type="ECO:0000256" key="1">
    <source>
        <dbReference type="ARBA" id="ARBA00012771"/>
    </source>
</evidence>
<dbReference type="SUPFAM" id="SSF53335">
    <property type="entry name" value="S-adenosyl-L-methionine-dependent methyltransferases"/>
    <property type="match status" value="1"/>
</dbReference>
<dbReference type="InterPro" id="IPR040758">
    <property type="entry name" value="PrmC_N"/>
</dbReference>
<dbReference type="EC" id="2.1.1.297" evidence="1"/>
<dbReference type="InterPro" id="IPR002052">
    <property type="entry name" value="DNA_methylase_N6_adenine_CS"/>
</dbReference>
<dbReference type="GO" id="GO:0032259">
    <property type="term" value="P:methylation"/>
    <property type="evidence" value="ECO:0007669"/>
    <property type="project" value="UniProtKB-KW"/>
</dbReference>
<accession>A0A2U2JD64</accession>
<organism evidence="8 9">
    <name type="scientific">Polaribacter aquimarinus</name>
    <dbReference type="NCBI Taxonomy" id="2100726"/>
    <lineage>
        <taxon>Bacteria</taxon>
        <taxon>Pseudomonadati</taxon>
        <taxon>Bacteroidota</taxon>
        <taxon>Flavobacteriia</taxon>
        <taxon>Flavobacteriales</taxon>
        <taxon>Flavobacteriaceae</taxon>
    </lineage>
</organism>
<dbReference type="Pfam" id="PF17827">
    <property type="entry name" value="PrmC_N"/>
    <property type="match status" value="1"/>
</dbReference>
<keyword evidence="9" id="KW-1185">Reference proteome</keyword>
<dbReference type="InterPro" id="IPR004556">
    <property type="entry name" value="HemK-like"/>
</dbReference>
<evidence type="ECO:0000313" key="9">
    <source>
        <dbReference type="Proteomes" id="UP000245670"/>
    </source>
</evidence>
<feature type="domain" description="Methyltransferase small" evidence="6">
    <location>
        <begin position="120"/>
        <end position="217"/>
    </location>
</feature>
<protein>
    <recommendedName>
        <fullName evidence="1">peptide chain release factor N(5)-glutamine methyltransferase</fullName>
        <ecNumber evidence="1">2.1.1.297</ecNumber>
    </recommendedName>
</protein>
<keyword evidence="4" id="KW-0949">S-adenosyl-L-methionine</keyword>
<evidence type="ECO:0000313" key="8">
    <source>
        <dbReference type="EMBL" id="PWG06276.1"/>
    </source>
</evidence>
<evidence type="ECO:0000256" key="3">
    <source>
        <dbReference type="ARBA" id="ARBA00022679"/>
    </source>
</evidence>
<dbReference type="OrthoDB" id="9800643at2"/>
<evidence type="ECO:0000256" key="5">
    <source>
        <dbReference type="ARBA" id="ARBA00048391"/>
    </source>
</evidence>
<keyword evidence="3 8" id="KW-0808">Transferase</keyword>
<evidence type="ECO:0000256" key="4">
    <source>
        <dbReference type="ARBA" id="ARBA00022691"/>
    </source>
</evidence>
<dbReference type="PANTHER" id="PTHR18895:SF74">
    <property type="entry name" value="MTRF1L RELEASE FACTOR GLUTAMINE METHYLTRANSFERASE"/>
    <property type="match status" value="1"/>
</dbReference>
<dbReference type="RefSeq" id="WP_109403192.1">
    <property type="nucleotide sequence ID" value="NZ_QFFG01000001.1"/>
</dbReference>
<dbReference type="GO" id="GO:0003676">
    <property type="term" value="F:nucleic acid binding"/>
    <property type="evidence" value="ECO:0007669"/>
    <property type="project" value="InterPro"/>
</dbReference>
<dbReference type="InterPro" id="IPR007848">
    <property type="entry name" value="Small_mtfrase_dom"/>
</dbReference>
<evidence type="ECO:0000256" key="2">
    <source>
        <dbReference type="ARBA" id="ARBA00022603"/>
    </source>
</evidence>
<gene>
    <name evidence="8" type="primary">prmC</name>
    <name evidence="8" type="ORF">DIS07_00140</name>
</gene>
<dbReference type="PROSITE" id="PS00092">
    <property type="entry name" value="N6_MTASE"/>
    <property type="match status" value="1"/>
</dbReference>